<name>A0ABM1EEI8_PRICU</name>
<feature type="domain" description="RNA polymerase Rpb7-like N-terminal" evidence="6">
    <location>
        <begin position="8"/>
        <end position="64"/>
    </location>
</feature>
<dbReference type="InterPro" id="IPR036898">
    <property type="entry name" value="RNA_pol_Rpb7-like_N_sf"/>
</dbReference>
<evidence type="ECO:0000259" key="6">
    <source>
        <dbReference type="Pfam" id="PF03876"/>
    </source>
</evidence>
<keyword evidence="5" id="KW-0539">Nucleus</keyword>
<dbReference type="Gene3D" id="3.30.1490.120">
    <property type="entry name" value="RNA polymerase Rpb7-like, N-terminal domain"/>
    <property type="match status" value="1"/>
</dbReference>
<evidence type="ECO:0000313" key="8">
    <source>
        <dbReference type="Proteomes" id="UP000695022"/>
    </source>
</evidence>
<dbReference type="SUPFAM" id="SSF88798">
    <property type="entry name" value="N-terminal, heterodimerisation domain of RBP7 (RpoE)"/>
    <property type="match status" value="1"/>
</dbReference>
<dbReference type="SUPFAM" id="SSF50249">
    <property type="entry name" value="Nucleic acid-binding proteins"/>
    <property type="match status" value="1"/>
</dbReference>
<sequence>MFVLTDMTDVVKVPPWMFNLKLNEAVEQELNKKFANKVVHKLGLCIALYDISKLEDSHVFPGDGSSHTKVHFRCVVFRPFMDEVVVGKIRSSSKEGVYVSLGFFDDILIPSDSLQHPSRFDVTQQQRGPAAPIHLAAADDEHVNCGRRLRHADSSVGSNFSLRGGAALC</sequence>
<feature type="domain" description="RNA polymerase III subunit Rpc25" evidence="7">
    <location>
        <begin position="83"/>
        <end position="125"/>
    </location>
</feature>
<gene>
    <name evidence="9" type="primary">LOC106811484</name>
</gene>
<evidence type="ECO:0000259" key="7">
    <source>
        <dbReference type="Pfam" id="PF08292"/>
    </source>
</evidence>
<comment type="subcellular location">
    <subcellularLocation>
        <location evidence="1">Nucleus</location>
    </subcellularLocation>
</comment>
<dbReference type="PANTHER" id="PTHR12709:SF1">
    <property type="entry name" value="DNA-DIRECTED RNA POLYMERASE III SUBUNIT RPC8"/>
    <property type="match status" value="1"/>
</dbReference>
<dbReference type="RefSeq" id="XP_014670609.1">
    <property type="nucleotide sequence ID" value="XM_014815123.1"/>
</dbReference>
<evidence type="ECO:0000313" key="9">
    <source>
        <dbReference type="RefSeq" id="XP_014670609.1"/>
    </source>
</evidence>
<dbReference type="Proteomes" id="UP000695022">
    <property type="component" value="Unplaced"/>
</dbReference>
<keyword evidence="8" id="KW-1185">Reference proteome</keyword>
<dbReference type="InterPro" id="IPR012340">
    <property type="entry name" value="NA-bd_OB-fold"/>
</dbReference>
<proteinExistence type="inferred from homology"/>
<dbReference type="InterPro" id="IPR045113">
    <property type="entry name" value="Rpb7-like"/>
</dbReference>
<accession>A0ABM1EEI8</accession>
<comment type="similarity">
    <text evidence="2">Belongs to the eukaryotic RPB7/RPC8 RNA polymerase subunit family.</text>
</comment>
<dbReference type="Gene3D" id="2.40.50.140">
    <property type="entry name" value="Nucleic acid-binding proteins"/>
    <property type="match status" value="1"/>
</dbReference>
<organism evidence="8 9">
    <name type="scientific">Priapulus caudatus</name>
    <name type="common">Priapulid worm</name>
    <dbReference type="NCBI Taxonomy" id="37621"/>
    <lineage>
        <taxon>Eukaryota</taxon>
        <taxon>Metazoa</taxon>
        <taxon>Ecdysozoa</taxon>
        <taxon>Scalidophora</taxon>
        <taxon>Priapulida</taxon>
        <taxon>Priapulimorpha</taxon>
        <taxon>Priapulimorphida</taxon>
        <taxon>Priapulidae</taxon>
        <taxon>Priapulus</taxon>
    </lineage>
</organism>
<protein>
    <submittedName>
        <fullName evidence="9">DNA-directed RNA polymerase III subunit RPC8-like</fullName>
    </submittedName>
</protein>
<dbReference type="PANTHER" id="PTHR12709">
    <property type="entry name" value="DNA-DIRECTED RNA POLYMERASE II, III"/>
    <property type="match status" value="1"/>
</dbReference>
<dbReference type="CDD" id="cd04330">
    <property type="entry name" value="RNAP_III_Rpc25_N"/>
    <property type="match status" value="1"/>
</dbReference>
<evidence type="ECO:0000256" key="5">
    <source>
        <dbReference type="ARBA" id="ARBA00023242"/>
    </source>
</evidence>
<keyword evidence="3" id="KW-0240">DNA-directed RNA polymerase</keyword>
<evidence type="ECO:0000256" key="4">
    <source>
        <dbReference type="ARBA" id="ARBA00023163"/>
    </source>
</evidence>
<dbReference type="Pfam" id="PF08292">
    <property type="entry name" value="RNA_pol_Rbc25"/>
    <property type="match status" value="1"/>
</dbReference>
<dbReference type="Pfam" id="PF03876">
    <property type="entry name" value="SHS2_Rpb7-N"/>
    <property type="match status" value="1"/>
</dbReference>
<dbReference type="GeneID" id="106811484"/>
<reference evidence="9" key="1">
    <citation type="submission" date="2025-08" db="UniProtKB">
        <authorList>
            <consortium name="RefSeq"/>
        </authorList>
    </citation>
    <scope>IDENTIFICATION</scope>
</reference>
<dbReference type="InterPro" id="IPR005576">
    <property type="entry name" value="Rpb7-like_N"/>
</dbReference>
<dbReference type="InterPro" id="IPR013238">
    <property type="entry name" value="RNA_pol_III_Rbc25"/>
</dbReference>
<evidence type="ECO:0000256" key="1">
    <source>
        <dbReference type="ARBA" id="ARBA00004123"/>
    </source>
</evidence>
<keyword evidence="4" id="KW-0804">Transcription</keyword>
<evidence type="ECO:0000256" key="3">
    <source>
        <dbReference type="ARBA" id="ARBA00022478"/>
    </source>
</evidence>
<evidence type="ECO:0000256" key="2">
    <source>
        <dbReference type="ARBA" id="ARBA00009307"/>
    </source>
</evidence>